<dbReference type="InterPro" id="IPR026881">
    <property type="entry name" value="WYL_dom"/>
</dbReference>
<dbReference type="STRING" id="697282.Mettu_0812"/>
<dbReference type="Proteomes" id="UP000004664">
    <property type="component" value="Unassembled WGS sequence"/>
</dbReference>
<proteinExistence type="predicted"/>
<dbReference type="PANTHER" id="PTHR34580:SF3">
    <property type="entry name" value="PROTEIN PAFB"/>
    <property type="match status" value="1"/>
</dbReference>
<reference evidence="3 4" key="1">
    <citation type="submission" date="2011-06" db="EMBL/GenBank/DDBJ databases">
        <title>Genomic sequence of Methylobacter tundripaludum SV96.</title>
        <authorList>
            <consortium name="US DOE Joint Genome Institute"/>
            <person name="Lucas S."/>
            <person name="Han J."/>
            <person name="Lapidus A."/>
            <person name="Cheng J.-F."/>
            <person name="Goodwin L."/>
            <person name="Pitluck S."/>
            <person name="Held B."/>
            <person name="Detter J.C."/>
            <person name="Han C."/>
            <person name="Tapia R."/>
            <person name="Land M."/>
            <person name="Hauser L."/>
            <person name="Kyrpides N."/>
            <person name="Ivanova N."/>
            <person name="Ovchinnikova G."/>
            <person name="Pagani I."/>
            <person name="Klotz M.G."/>
            <person name="Dispirito A.A."/>
            <person name="Murrell J.C."/>
            <person name="Dunfield P."/>
            <person name="Kalyuzhnaya M.G."/>
            <person name="Svenning M."/>
            <person name="Trotsenko Y.A."/>
            <person name="Stein L.Y."/>
            <person name="Woyke T."/>
        </authorList>
    </citation>
    <scope>NUCLEOTIDE SEQUENCE [LARGE SCALE GENOMIC DNA]</scope>
    <source>
        <strain evidence="4">ATCC BAA-1195 / DSM 17260 / SV96</strain>
    </source>
</reference>
<dbReference type="Pfam" id="PF13280">
    <property type="entry name" value="WYL"/>
    <property type="match status" value="1"/>
</dbReference>
<dbReference type="PANTHER" id="PTHR34580">
    <property type="match status" value="1"/>
</dbReference>
<dbReference type="AlphaFoldDB" id="G3IX80"/>
<sequence length="325" mass="37765">MDRFDRIYRLHNLLTNRRTPIPLTDIMKELECAKATAARYIEDMRLYLDAPLEYDRKLNGYYYDQQHADKPYQLPGLWFSAEELNGLLICHQILQNISPGILSQQITLLQQRINQLFKLQPHSPANISQKINILSIGRRLKDDAQFKKIAAALFNDKRIDIHYTARGENAAQTQRTISPQQLIYYRDNWYIAAHCHHRDQLRVFAVDNIGAAKILDQIALSTDPKQLEQFLTSSYGIFSGDAEHIAVLEFSKTRAKWVADENWHPNQQGQWLDNGNYQLSIPFNDSRELIMDILKHGAEVEVKSPQFLVDGVREQVEAMQKIYKK</sequence>
<dbReference type="PROSITE" id="PS52050">
    <property type="entry name" value="WYL"/>
    <property type="match status" value="1"/>
</dbReference>
<gene>
    <name evidence="3" type="ORF">Mettu_0812</name>
</gene>
<name>G3IX80_METTV</name>
<evidence type="ECO:0000259" key="2">
    <source>
        <dbReference type="Pfam" id="PF25583"/>
    </source>
</evidence>
<protein>
    <submittedName>
        <fullName evidence="3">Uncharacterized protein</fullName>
    </submittedName>
</protein>
<dbReference type="InterPro" id="IPR057727">
    <property type="entry name" value="WCX_dom"/>
</dbReference>
<dbReference type="eggNOG" id="COG2378">
    <property type="taxonomic scope" value="Bacteria"/>
</dbReference>
<dbReference type="OrthoDB" id="9807255at2"/>
<keyword evidence="4" id="KW-1185">Reference proteome</keyword>
<dbReference type="Pfam" id="PF25583">
    <property type="entry name" value="WCX"/>
    <property type="match status" value="1"/>
</dbReference>
<dbReference type="EMBL" id="JH109152">
    <property type="protein sequence ID" value="EGW22017.1"/>
    <property type="molecule type" value="Genomic_DNA"/>
</dbReference>
<evidence type="ECO:0000313" key="4">
    <source>
        <dbReference type="Proteomes" id="UP000004664"/>
    </source>
</evidence>
<feature type="domain" description="WYL" evidence="1">
    <location>
        <begin position="146"/>
        <end position="213"/>
    </location>
</feature>
<feature type="domain" description="WCX" evidence="2">
    <location>
        <begin position="246"/>
        <end position="319"/>
    </location>
</feature>
<organism evidence="3 4">
    <name type="scientific">Methylobacter tundripaludum (strain ATCC BAA-1195 / DSM 17260 / SV96)</name>
    <dbReference type="NCBI Taxonomy" id="697282"/>
    <lineage>
        <taxon>Bacteria</taxon>
        <taxon>Pseudomonadati</taxon>
        <taxon>Pseudomonadota</taxon>
        <taxon>Gammaproteobacteria</taxon>
        <taxon>Methylococcales</taxon>
        <taxon>Methylococcaceae</taxon>
        <taxon>Methylobacter</taxon>
    </lineage>
</organism>
<evidence type="ECO:0000259" key="1">
    <source>
        <dbReference type="Pfam" id="PF13280"/>
    </source>
</evidence>
<evidence type="ECO:0000313" key="3">
    <source>
        <dbReference type="EMBL" id="EGW22017.1"/>
    </source>
</evidence>
<accession>G3IX80</accession>
<dbReference type="HOGENOM" id="CLU_041141_4_1_6"/>
<dbReference type="InterPro" id="IPR051534">
    <property type="entry name" value="CBASS_pafABC_assoc_protein"/>
</dbReference>